<accession>A0ABV7JCP5</accession>
<dbReference type="EMBL" id="JBHRTS010000006">
    <property type="protein sequence ID" value="MFC3194942.1"/>
    <property type="molecule type" value="Genomic_DNA"/>
</dbReference>
<keyword evidence="3" id="KW-1185">Reference proteome</keyword>
<name>A0ABV7JCP5_9GAMM</name>
<dbReference type="CDD" id="cd00077">
    <property type="entry name" value="HDc"/>
    <property type="match status" value="1"/>
</dbReference>
<dbReference type="SMART" id="SM00471">
    <property type="entry name" value="HDc"/>
    <property type="match status" value="1"/>
</dbReference>
<dbReference type="PANTHER" id="PTHR33594:SF1">
    <property type="entry name" value="HD_PDEASE DOMAIN-CONTAINING PROTEIN"/>
    <property type="match status" value="1"/>
</dbReference>
<dbReference type="PANTHER" id="PTHR33594">
    <property type="entry name" value="SUPERFAMILY HYDROLASE, PUTATIVE (AFU_ORTHOLOGUE AFUA_1G03035)-RELATED"/>
    <property type="match status" value="1"/>
</dbReference>
<dbReference type="Gene3D" id="1.10.3210.50">
    <property type="match status" value="1"/>
</dbReference>
<reference evidence="3" key="1">
    <citation type="journal article" date="2019" name="Int. J. Syst. Evol. Microbiol.">
        <title>The Global Catalogue of Microorganisms (GCM) 10K type strain sequencing project: providing services to taxonomists for standard genome sequencing and annotation.</title>
        <authorList>
            <consortium name="The Broad Institute Genomics Platform"/>
            <consortium name="The Broad Institute Genome Sequencing Center for Infectious Disease"/>
            <person name="Wu L."/>
            <person name="Ma J."/>
        </authorList>
    </citation>
    <scope>NUCLEOTIDE SEQUENCE [LARGE SCALE GENOMIC DNA]</scope>
    <source>
        <strain evidence="3">KCTC 42953</strain>
    </source>
</reference>
<feature type="domain" description="HD/PDEase" evidence="1">
    <location>
        <begin position="27"/>
        <end position="144"/>
    </location>
</feature>
<evidence type="ECO:0000259" key="1">
    <source>
        <dbReference type="SMART" id="SM00471"/>
    </source>
</evidence>
<organism evidence="2 3">
    <name type="scientific">Marinicella sediminis</name>
    <dbReference type="NCBI Taxonomy" id="1792834"/>
    <lineage>
        <taxon>Bacteria</taxon>
        <taxon>Pseudomonadati</taxon>
        <taxon>Pseudomonadota</taxon>
        <taxon>Gammaproteobacteria</taxon>
        <taxon>Lysobacterales</taxon>
        <taxon>Marinicellaceae</taxon>
        <taxon>Marinicella</taxon>
    </lineage>
</organism>
<dbReference type="InterPro" id="IPR003607">
    <property type="entry name" value="HD/PDEase_dom"/>
</dbReference>
<evidence type="ECO:0000313" key="3">
    <source>
        <dbReference type="Proteomes" id="UP001595533"/>
    </source>
</evidence>
<comment type="caution">
    <text evidence="2">The sequence shown here is derived from an EMBL/GenBank/DDBJ whole genome shotgun (WGS) entry which is preliminary data.</text>
</comment>
<protein>
    <submittedName>
        <fullName evidence="2">HD domain-containing protein</fullName>
    </submittedName>
</protein>
<dbReference type="SUPFAM" id="SSF109604">
    <property type="entry name" value="HD-domain/PDEase-like"/>
    <property type="match status" value="1"/>
</dbReference>
<dbReference type="InterPro" id="IPR006674">
    <property type="entry name" value="HD_domain"/>
</dbReference>
<evidence type="ECO:0000313" key="2">
    <source>
        <dbReference type="EMBL" id="MFC3194942.1"/>
    </source>
</evidence>
<proteinExistence type="predicted"/>
<dbReference type="Pfam" id="PF01966">
    <property type="entry name" value="HD"/>
    <property type="match status" value="1"/>
</dbReference>
<dbReference type="Proteomes" id="UP001595533">
    <property type="component" value="Unassembled WGS sequence"/>
</dbReference>
<dbReference type="RefSeq" id="WP_077411899.1">
    <property type="nucleotide sequence ID" value="NZ_JBHRTS010000006.1"/>
</dbReference>
<sequence>MNIALPDDLQRWHAIFEKAVSQIEAVDPGHDINHIKRVVNSAVQFANQEGANMQVVLPAAWLHDCVQVSKASRLRSQASQLAAGKATELLSEWGYQADLLPAIAHAIEAHSYSANIPCQTLEAQIVQDADRMDALGAIGIARTLLVGASFGNPLTFHEDPFCYHRTPDDKAAIIDHFYTKLLKLKDSFHTRAALQEASKRHQFMQQYLSQLEDELT</sequence>
<gene>
    <name evidence="2" type="ORF">ACFODZ_11890</name>
</gene>